<dbReference type="Proteomes" id="UP001153331">
    <property type="component" value="Unassembled WGS sequence"/>
</dbReference>
<gene>
    <name evidence="1" type="ORF">OPT61_g3152</name>
</gene>
<comment type="caution">
    <text evidence="1">The sequence shown here is derived from an EMBL/GenBank/DDBJ whole genome shotgun (WGS) entry which is preliminary data.</text>
</comment>
<name>A0ACC2IJ39_9PLEO</name>
<proteinExistence type="predicted"/>
<evidence type="ECO:0000313" key="2">
    <source>
        <dbReference type="Proteomes" id="UP001153331"/>
    </source>
</evidence>
<evidence type="ECO:0000313" key="1">
    <source>
        <dbReference type="EMBL" id="KAJ8115127.1"/>
    </source>
</evidence>
<dbReference type="EMBL" id="JAPHNI010000156">
    <property type="protein sequence ID" value="KAJ8115127.1"/>
    <property type="molecule type" value="Genomic_DNA"/>
</dbReference>
<keyword evidence="2" id="KW-1185">Reference proteome</keyword>
<sequence length="305" mass="34507">MLLASNASIEGDPTTESVYQSIAARMATLLDLTTMPTESHLEQEINRRVWWSIITSDTWSSAIHSLPRLLKPRDTVPLPMAESQFALLDYNSPPPQDSPMHATPHISGDPQSLLAQLIRLNLLLYDIIVLNVRVVAEQSQSASSLRLDHNLTYALDEWVNSLPKSLQYSRENVARWVKAGLGFMFIIMHINYNHAGQLLFYQYLHSAQDTEPKAPETVKSLAMKCKQHATNLCDLIYEAKHCQETVILYPLAAHILCLASTAQIHTLLFEVDESEICAAKIRLERNFEIISSMNEYWPTAHKTII</sequence>
<accession>A0ACC2IJ39</accession>
<organism evidence="1 2">
    <name type="scientific">Boeremia exigua</name>
    <dbReference type="NCBI Taxonomy" id="749465"/>
    <lineage>
        <taxon>Eukaryota</taxon>
        <taxon>Fungi</taxon>
        <taxon>Dikarya</taxon>
        <taxon>Ascomycota</taxon>
        <taxon>Pezizomycotina</taxon>
        <taxon>Dothideomycetes</taxon>
        <taxon>Pleosporomycetidae</taxon>
        <taxon>Pleosporales</taxon>
        <taxon>Pleosporineae</taxon>
        <taxon>Didymellaceae</taxon>
        <taxon>Boeremia</taxon>
    </lineage>
</organism>
<protein>
    <submittedName>
        <fullName evidence="1">Uncharacterized protein</fullName>
    </submittedName>
</protein>
<reference evidence="1" key="1">
    <citation type="submission" date="2022-11" db="EMBL/GenBank/DDBJ databases">
        <title>Genome Sequence of Boeremia exigua.</title>
        <authorList>
            <person name="Buettner E."/>
        </authorList>
    </citation>
    <scope>NUCLEOTIDE SEQUENCE</scope>
    <source>
        <strain evidence="1">CU02</strain>
    </source>
</reference>